<feature type="compositionally biased region" description="Low complexity" evidence="1">
    <location>
        <begin position="216"/>
        <end position="228"/>
    </location>
</feature>
<proteinExistence type="predicted"/>
<dbReference type="AlphaFoldDB" id="A0A2V1GUU5"/>
<gene>
    <name evidence="2" type="ORF">DC094_15475</name>
</gene>
<name>A0A2V1GUU5_9GAMM</name>
<reference evidence="2 3" key="1">
    <citation type="submission" date="2018-04" db="EMBL/GenBank/DDBJ databases">
        <title>Thalassorhabdus spongiae gen. nov., sp. nov., isolated from a marine sponge in South-West Iceland.</title>
        <authorList>
            <person name="Knobloch S."/>
            <person name="Daussin A."/>
            <person name="Johannsson R."/>
            <person name="Marteinsson V.T."/>
        </authorList>
    </citation>
    <scope>NUCLEOTIDE SEQUENCE [LARGE SCALE GENOMIC DNA]</scope>
    <source>
        <strain evidence="2 3">Hp12</strain>
    </source>
</reference>
<feature type="region of interest" description="Disordered" evidence="1">
    <location>
        <begin position="216"/>
        <end position="249"/>
    </location>
</feature>
<dbReference type="Proteomes" id="UP000244906">
    <property type="component" value="Unassembled WGS sequence"/>
</dbReference>
<keyword evidence="3" id="KW-1185">Reference proteome</keyword>
<evidence type="ECO:0000313" key="2">
    <source>
        <dbReference type="EMBL" id="PVZ66668.1"/>
    </source>
</evidence>
<evidence type="ECO:0000313" key="3">
    <source>
        <dbReference type="Proteomes" id="UP000244906"/>
    </source>
</evidence>
<dbReference type="EMBL" id="QDDL01000007">
    <property type="protein sequence ID" value="PVZ66668.1"/>
    <property type="molecule type" value="Genomic_DNA"/>
</dbReference>
<comment type="caution">
    <text evidence="2">The sequence shown here is derived from an EMBL/GenBank/DDBJ whole genome shotgun (WGS) entry which is preliminary data.</text>
</comment>
<evidence type="ECO:0000256" key="1">
    <source>
        <dbReference type="SAM" id="MobiDB-lite"/>
    </source>
</evidence>
<organism evidence="2 3">
    <name type="scientific">Pelagibaculum spongiae</name>
    <dbReference type="NCBI Taxonomy" id="2080658"/>
    <lineage>
        <taxon>Bacteria</taxon>
        <taxon>Pseudomonadati</taxon>
        <taxon>Pseudomonadota</taxon>
        <taxon>Gammaproteobacteria</taxon>
        <taxon>Oceanospirillales</taxon>
        <taxon>Pelagibaculum</taxon>
    </lineage>
</organism>
<sequence>MSLTVLVLSIFGLFWLAIVLIATSQVREQKNKQKILAADKFQKKADQCDYILGNLPEFWLNAAARLALAELMVESLEQALSLDQKSDALQQRLTRANQLCSRLKSQVENQLFVNEIPKQIREGDVRQLQLNITKADRMLAGLYGKTAPAQLEKWHRRLRQAVNEVEVLGHIAAAKRELQSGKRFKAERYFLRATDLIKTCDISDTKQFQAYLKAASSTDGSQQDSGDAPTEDLANQNTATPVDIDPQISVDAPAIVAEAS</sequence>
<accession>A0A2V1GUU5</accession>
<dbReference type="RefSeq" id="WP_133245571.1">
    <property type="nucleotide sequence ID" value="NZ_CAWNYD010000007.1"/>
</dbReference>
<protein>
    <submittedName>
        <fullName evidence="2">Uncharacterized protein</fullName>
    </submittedName>
</protein>